<dbReference type="EMBL" id="AZBU02000001">
    <property type="protein sequence ID" value="TMS35100.1"/>
    <property type="molecule type" value="Genomic_DNA"/>
</dbReference>
<protein>
    <submittedName>
        <fullName evidence="1">Uncharacterized protein</fullName>
    </submittedName>
</protein>
<comment type="caution">
    <text evidence="1">The sequence shown here is derived from an EMBL/GenBank/DDBJ whole genome shotgun (WGS) entry which is preliminary data.</text>
</comment>
<evidence type="ECO:0000313" key="1">
    <source>
        <dbReference type="EMBL" id="TMS35100.1"/>
    </source>
</evidence>
<organism evidence="1 2">
    <name type="scientific">Steinernema carpocapsae</name>
    <name type="common">Entomopathogenic nematode</name>
    <dbReference type="NCBI Taxonomy" id="34508"/>
    <lineage>
        <taxon>Eukaryota</taxon>
        <taxon>Metazoa</taxon>
        <taxon>Ecdysozoa</taxon>
        <taxon>Nematoda</taxon>
        <taxon>Chromadorea</taxon>
        <taxon>Rhabditida</taxon>
        <taxon>Tylenchina</taxon>
        <taxon>Panagrolaimomorpha</taxon>
        <taxon>Strongyloidoidea</taxon>
        <taxon>Steinernematidae</taxon>
        <taxon>Steinernema</taxon>
    </lineage>
</organism>
<proteinExistence type="predicted"/>
<evidence type="ECO:0000313" key="2">
    <source>
        <dbReference type="Proteomes" id="UP000298663"/>
    </source>
</evidence>
<accession>A0A4U8UPK4</accession>
<reference evidence="1 2" key="2">
    <citation type="journal article" date="2019" name="G3 (Bethesda)">
        <title>Hybrid Assembly of the Genome of the Entomopathogenic Nematode Steinernema carpocapsae Identifies the X-Chromosome.</title>
        <authorList>
            <person name="Serra L."/>
            <person name="Macchietto M."/>
            <person name="Macias-Munoz A."/>
            <person name="McGill C.J."/>
            <person name="Rodriguez I.M."/>
            <person name="Rodriguez B."/>
            <person name="Murad R."/>
            <person name="Mortazavi A."/>
        </authorList>
    </citation>
    <scope>NUCLEOTIDE SEQUENCE [LARGE SCALE GENOMIC DNA]</scope>
    <source>
        <strain evidence="1 2">ALL</strain>
    </source>
</reference>
<gene>
    <name evidence="1" type="ORF">L596_002566</name>
</gene>
<name>A0A4U8UPK4_STECR</name>
<dbReference type="AlphaFoldDB" id="A0A4U8UPK4"/>
<reference evidence="1 2" key="1">
    <citation type="journal article" date="2015" name="Genome Biol.">
        <title>Comparative genomics of Steinernema reveals deeply conserved gene regulatory networks.</title>
        <authorList>
            <person name="Dillman A.R."/>
            <person name="Macchietto M."/>
            <person name="Porter C.F."/>
            <person name="Rogers A."/>
            <person name="Williams B."/>
            <person name="Antoshechkin I."/>
            <person name="Lee M.M."/>
            <person name="Goodwin Z."/>
            <person name="Lu X."/>
            <person name="Lewis E.E."/>
            <person name="Goodrich-Blair H."/>
            <person name="Stock S.P."/>
            <person name="Adams B.J."/>
            <person name="Sternberg P.W."/>
            <person name="Mortazavi A."/>
        </authorList>
    </citation>
    <scope>NUCLEOTIDE SEQUENCE [LARGE SCALE GENOMIC DNA]</scope>
    <source>
        <strain evidence="1 2">ALL</strain>
    </source>
</reference>
<keyword evidence="2" id="KW-1185">Reference proteome</keyword>
<dbReference type="Proteomes" id="UP000298663">
    <property type="component" value="Unassembled WGS sequence"/>
</dbReference>
<sequence length="81" mass="9400">MALRDMSTKCSYQGFEKLVVRSENVCVVSVRRLTVPICPLGRKPERPMRSGRIELYEIRPGLFEKVEKKSAVIFSFNNNFF</sequence>